<reference evidence="2 3" key="2">
    <citation type="submission" date="2018-07" db="EMBL/GenBank/DDBJ databases">
        <title>Pontibacter sp. 2b14 genomic sequence and assembly.</title>
        <authorList>
            <person name="Du Z.-J."/>
        </authorList>
    </citation>
    <scope>NUCLEOTIDE SEQUENCE [LARGE SCALE GENOMIC DNA]</scope>
    <source>
        <strain evidence="2 3">2b14</strain>
    </source>
</reference>
<protein>
    <submittedName>
        <fullName evidence="2">DUF2905 domain-containing protein</fullName>
    </submittedName>
</protein>
<proteinExistence type="predicted"/>
<evidence type="ECO:0000256" key="1">
    <source>
        <dbReference type="SAM" id="Phobius"/>
    </source>
</evidence>
<keyword evidence="1" id="KW-0812">Transmembrane</keyword>
<dbReference type="AlphaFoldDB" id="A0A364RBT9"/>
<dbReference type="EMBL" id="QMDV01000004">
    <property type="protein sequence ID" value="RAU81727.1"/>
    <property type="molecule type" value="Genomic_DNA"/>
</dbReference>
<dbReference type="Proteomes" id="UP000251692">
    <property type="component" value="Unassembled WGS sequence"/>
</dbReference>
<dbReference type="Pfam" id="PF11146">
    <property type="entry name" value="DUF2905"/>
    <property type="match status" value="1"/>
</dbReference>
<dbReference type="RefSeq" id="WP_112306408.1">
    <property type="nucleotide sequence ID" value="NZ_QMDV01000004.1"/>
</dbReference>
<reference evidence="2 3" key="1">
    <citation type="submission" date="2018-06" db="EMBL/GenBank/DDBJ databases">
        <authorList>
            <person name="Liu Z.-W."/>
        </authorList>
    </citation>
    <scope>NUCLEOTIDE SEQUENCE [LARGE SCALE GENOMIC DNA]</scope>
    <source>
        <strain evidence="2 3">2b14</strain>
    </source>
</reference>
<accession>A0A364RBT9</accession>
<keyword evidence="1" id="KW-1133">Transmembrane helix</keyword>
<dbReference type="InterPro" id="IPR021320">
    <property type="entry name" value="DUF2905"/>
</dbReference>
<comment type="caution">
    <text evidence="2">The sequence shown here is derived from an EMBL/GenBank/DDBJ whole genome shotgun (WGS) entry which is preliminary data.</text>
</comment>
<evidence type="ECO:0000313" key="3">
    <source>
        <dbReference type="Proteomes" id="UP000251692"/>
    </source>
</evidence>
<sequence>MQPLGKILVLVGILIVVIGLVIWLAGDKLNWFGNLPGDIRIANKNMRFYAPLTSMLLISILLSVLLWVFRKFF</sequence>
<evidence type="ECO:0000313" key="2">
    <source>
        <dbReference type="EMBL" id="RAU81727.1"/>
    </source>
</evidence>
<feature type="transmembrane region" description="Helical" evidence="1">
    <location>
        <begin position="46"/>
        <end position="69"/>
    </location>
</feature>
<gene>
    <name evidence="2" type="ORF">DP923_13565</name>
</gene>
<keyword evidence="3" id="KW-1185">Reference proteome</keyword>
<organism evidence="2 3">
    <name type="scientific">Pontibacter arcticus</name>
    <dbReference type="NCBI Taxonomy" id="2080288"/>
    <lineage>
        <taxon>Bacteria</taxon>
        <taxon>Pseudomonadati</taxon>
        <taxon>Bacteroidota</taxon>
        <taxon>Cytophagia</taxon>
        <taxon>Cytophagales</taxon>
        <taxon>Hymenobacteraceae</taxon>
        <taxon>Pontibacter</taxon>
    </lineage>
</organism>
<feature type="transmembrane region" description="Helical" evidence="1">
    <location>
        <begin position="7"/>
        <end position="26"/>
    </location>
</feature>
<dbReference type="PANTHER" id="PTHR36443:SF1">
    <property type="entry name" value="BSR5223 PROTEIN"/>
    <property type="match status" value="1"/>
</dbReference>
<dbReference type="PANTHER" id="PTHR36443">
    <property type="entry name" value="BSR5223 PROTEIN"/>
    <property type="match status" value="1"/>
</dbReference>
<name>A0A364RBT9_9BACT</name>
<keyword evidence="1" id="KW-0472">Membrane</keyword>